<evidence type="ECO:0000256" key="5">
    <source>
        <dbReference type="ARBA" id="ARBA00023298"/>
    </source>
</evidence>
<dbReference type="Gene3D" id="3.10.260.40">
    <property type="entry name" value="BCL-6 corepressor, PCGF1 binding domain"/>
    <property type="match status" value="1"/>
</dbReference>
<dbReference type="Pfam" id="PF13637">
    <property type="entry name" value="Ank_4"/>
    <property type="match status" value="1"/>
</dbReference>
<dbReference type="GO" id="GO:0006887">
    <property type="term" value="P:exocytosis"/>
    <property type="evidence" value="ECO:0007669"/>
    <property type="project" value="UniProtKB-KW"/>
</dbReference>
<sequence length="1199" mass="133683">MKHFFSNRSESFNLVTITLSASACGLLVRPHPNSLPMYYPSLFAGVRPFEGLRDRVDNPLDLSVKQTVRPDAPEHQNLQLMIERKLGIGSLPSRQMPQQMPLLDTMYAYKPFMSDPPACALGGAALMSPSLASPYCTSAPSASGISHLGLIPDLMHQNRETLALEASSMTPFPLDVSALPYHMRIGSATAAAIAINSANQRAYFGHNSMGPVLPPHMGASFGPSISHYSLYSDLLNDMNRRPIEPEKSVFSPLASMRAPAEPTTRFSEHLQRLRDHNLHHSKCSAPCCQPASAHPTNGCNCCNIGLSINNNMTSMVVSQISPLSVPSKEVFTHSANSESSCGQSVNIFDSKPDKTSQVKCVSRVEPNTNIWEPSVVVVQQTAYHKENKEHASEEIHKTCHKYKPPPMISHDVITIDEDCNDIEITDVKLKSNKSQNSIESIGCSEENRDSLSAETSCGQKENTPRVESSDHRIDNSVKCNESERSVGTVCQLKSMSAQVRSDSTQETAHHKQSHNHMNRETQKSNEDIGVKSNAIKQLKDYKHLNKNQNMNAIDKRHPKETKTVEVQCNGPDWTPIVLPIQLKTKLQKTVRLSLSDSKSTTKRSITHKKETKKSKQKHIHSYHRNHNRSRSSSSSTASSRRSSPENSQHFDDNSSKSKKKSMLQCLVNSDGYVGDKIKANAPQHNLIVSDPSQLGREERALQRAIKHFEELHKPEKSSIESSQVWHQRLTFVCINPVLRKQISSQDNGSNNSETNSEFENDIKKYQKIIESVVNESRFKVQSSDSPKKCSKERPENEDSDESMDSLSKAKNKVKSNSKKRLIESFETKGGMTVKFSEKKVKPNDEKSDEKKMTEHSIECKQKKAITSVRRRRFRSGLDMIRHPNRRKKTHPSAIRGGKGSHFGDHVHHKSNSESAANGSSEGKRLMVNKALGETLLHRAARSNRIDVVNCCLQSNTCDVNAKDNANYTPLHECSTRGNLEIAALLLQSGAHVDSSATGGIRPLHDAIENNHIEVVRLLLSYGADPYISTYSGATPLQLARSKHMTAFLTGFLGDISGDKQKSSQPLLWKFSESAHISDPKQIGFNVFDGLPSDEEESHDFVFEESDSPLDPSYRLRNSKESNHFMRLSGVLKRTAITRDEWLKRHPNIEIVSIGRHELQRSTIGQSVCDWEADDSSAEEMLVVDDSVRSILGIESLRLC</sequence>
<dbReference type="PROSITE" id="PS50088">
    <property type="entry name" value="ANK_REPEAT"/>
    <property type="match status" value="2"/>
</dbReference>
<evidence type="ECO:0000313" key="9">
    <source>
        <dbReference type="EMBL" id="CAD7638364.1"/>
    </source>
</evidence>
<feature type="compositionally biased region" description="Basic and acidic residues" evidence="8">
    <location>
        <begin position="517"/>
        <end position="526"/>
    </location>
</feature>
<dbReference type="InterPro" id="IPR047144">
    <property type="entry name" value="BCOR-like"/>
</dbReference>
<keyword evidence="4" id="KW-0638">Presynaptic neurotoxin</keyword>
<dbReference type="PANTHER" id="PTHR24117:SF9">
    <property type="entry name" value="BCL-6 COREPRESSOR PCGF1 BINDING DOMAIN-CONTAINING PROTEIN"/>
    <property type="match status" value="1"/>
</dbReference>
<keyword evidence="4" id="KW-0528">Neurotoxin</keyword>
<dbReference type="PROSITE" id="PS51257">
    <property type="entry name" value="PROKAR_LIPOPROTEIN"/>
    <property type="match status" value="1"/>
</dbReference>
<evidence type="ECO:0008006" key="11">
    <source>
        <dbReference type="Google" id="ProtNLM"/>
    </source>
</evidence>
<evidence type="ECO:0000256" key="6">
    <source>
        <dbReference type="ARBA" id="ARBA00034703"/>
    </source>
</evidence>
<feature type="region of interest" description="Disordered" evidence="8">
    <location>
        <begin position="883"/>
        <end position="921"/>
    </location>
</feature>
<dbReference type="GO" id="GO:0003714">
    <property type="term" value="F:transcription corepressor activity"/>
    <property type="evidence" value="ECO:0007669"/>
    <property type="project" value="TreeGrafter"/>
</dbReference>
<keyword evidence="5" id="KW-1053">Target membrane</keyword>
<evidence type="ECO:0000256" key="1">
    <source>
        <dbReference type="ARBA" id="ARBA00004175"/>
    </source>
</evidence>
<feature type="compositionally biased region" description="Polar residues" evidence="8">
    <location>
        <begin position="496"/>
        <end position="506"/>
    </location>
</feature>
<feature type="compositionally biased region" description="Basic and acidic residues" evidence="8">
    <location>
        <begin position="785"/>
        <end position="796"/>
    </location>
</feature>
<keyword evidence="10" id="KW-1185">Reference proteome</keyword>
<comment type="similarity">
    <text evidence="6">Belongs to the BCOR family.</text>
</comment>
<dbReference type="InterPro" id="IPR038227">
    <property type="entry name" value="PUFD_som_sf"/>
</dbReference>
<feature type="compositionally biased region" description="Basic residues" evidence="8">
    <location>
        <begin position="600"/>
        <end position="629"/>
    </location>
</feature>
<protein>
    <recommendedName>
        <fullName evidence="11">BCL-6 corepressor</fullName>
    </recommendedName>
</protein>
<reference evidence="9" key="1">
    <citation type="submission" date="2020-11" db="EMBL/GenBank/DDBJ databases">
        <authorList>
            <person name="Tran Van P."/>
        </authorList>
    </citation>
    <scope>NUCLEOTIDE SEQUENCE</scope>
</reference>
<keyword evidence="4" id="KW-0800">Toxin</keyword>
<feature type="region of interest" description="Disordered" evidence="8">
    <location>
        <begin position="779"/>
        <end position="817"/>
    </location>
</feature>
<feature type="region of interest" description="Disordered" evidence="8">
    <location>
        <begin position="435"/>
        <end position="479"/>
    </location>
</feature>
<dbReference type="SUPFAM" id="SSF48403">
    <property type="entry name" value="Ankyrin repeat"/>
    <property type="match status" value="1"/>
</dbReference>
<dbReference type="Proteomes" id="UP000728032">
    <property type="component" value="Unassembled WGS sequence"/>
</dbReference>
<evidence type="ECO:0000256" key="7">
    <source>
        <dbReference type="PROSITE-ProRule" id="PRU00023"/>
    </source>
</evidence>
<dbReference type="InterPro" id="IPR002110">
    <property type="entry name" value="Ankyrin_rpt"/>
</dbReference>
<feature type="compositionally biased region" description="Basic and acidic residues" evidence="8">
    <location>
        <begin position="836"/>
        <end position="861"/>
    </location>
</feature>
<dbReference type="GO" id="GO:0044231">
    <property type="term" value="C:host cell presynaptic membrane"/>
    <property type="evidence" value="ECO:0007669"/>
    <property type="project" value="UniProtKB-KW"/>
</dbReference>
<dbReference type="AlphaFoldDB" id="A0A7R9LCU4"/>
<keyword evidence="5" id="KW-0472">Membrane</keyword>
<organism evidence="9">
    <name type="scientific">Oppiella nova</name>
    <dbReference type="NCBI Taxonomy" id="334625"/>
    <lineage>
        <taxon>Eukaryota</taxon>
        <taxon>Metazoa</taxon>
        <taxon>Ecdysozoa</taxon>
        <taxon>Arthropoda</taxon>
        <taxon>Chelicerata</taxon>
        <taxon>Arachnida</taxon>
        <taxon>Acari</taxon>
        <taxon>Acariformes</taxon>
        <taxon>Sarcoptiformes</taxon>
        <taxon>Oribatida</taxon>
        <taxon>Brachypylina</taxon>
        <taxon>Oppioidea</taxon>
        <taxon>Oppiidae</taxon>
        <taxon>Oppiella</taxon>
    </lineage>
</organism>
<dbReference type="Gene3D" id="1.25.40.20">
    <property type="entry name" value="Ankyrin repeat-containing domain"/>
    <property type="match status" value="1"/>
</dbReference>
<evidence type="ECO:0000313" key="10">
    <source>
        <dbReference type="Proteomes" id="UP000728032"/>
    </source>
</evidence>
<keyword evidence="3" id="KW-1052">Target cell membrane</keyword>
<dbReference type="GO" id="GO:0000122">
    <property type="term" value="P:negative regulation of transcription by RNA polymerase II"/>
    <property type="evidence" value="ECO:0007669"/>
    <property type="project" value="TreeGrafter"/>
</dbReference>
<keyword evidence="2" id="KW-0268">Exocytosis</keyword>
<dbReference type="PROSITE" id="PS50297">
    <property type="entry name" value="ANK_REP_REGION"/>
    <property type="match status" value="2"/>
</dbReference>
<name>A0A7R9LCU4_9ACAR</name>
<feature type="compositionally biased region" description="Polar residues" evidence="8">
    <location>
        <begin position="452"/>
        <end position="461"/>
    </location>
</feature>
<evidence type="ECO:0000256" key="2">
    <source>
        <dbReference type="ARBA" id="ARBA00022483"/>
    </source>
</evidence>
<evidence type="ECO:0000256" key="8">
    <source>
        <dbReference type="SAM" id="MobiDB-lite"/>
    </source>
</evidence>
<feature type="region of interest" description="Disordered" evidence="8">
    <location>
        <begin position="836"/>
        <end position="865"/>
    </location>
</feature>
<feature type="region of interest" description="Disordered" evidence="8">
    <location>
        <begin position="585"/>
        <end position="661"/>
    </location>
</feature>
<feature type="region of interest" description="Disordered" evidence="8">
    <location>
        <begin position="496"/>
        <end position="526"/>
    </location>
</feature>
<feature type="compositionally biased region" description="Low complexity" evidence="8">
    <location>
        <begin position="630"/>
        <end position="647"/>
    </location>
</feature>
<dbReference type="PANTHER" id="PTHR24117">
    <property type="entry name" value="AGAP007537-PB"/>
    <property type="match status" value="1"/>
</dbReference>
<accession>A0A7R9LCU4</accession>
<proteinExistence type="inferred from homology"/>
<comment type="subcellular location">
    <subcellularLocation>
        <location evidence="1">Target cell membrane</location>
    </subcellularLocation>
</comment>
<dbReference type="Pfam" id="PF12796">
    <property type="entry name" value="Ank_2"/>
    <property type="match status" value="1"/>
</dbReference>
<keyword evidence="7" id="KW-0040">ANK repeat</keyword>
<feature type="repeat" description="ANK" evidence="7">
    <location>
        <begin position="998"/>
        <end position="1030"/>
    </location>
</feature>
<feature type="compositionally biased region" description="Basic and acidic residues" evidence="8">
    <location>
        <begin position="462"/>
        <end position="479"/>
    </location>
</feature>
<gene>
    <name evidence="9" type="ORF">ONB1V03_LOCUS1360</name>
</gene>
<dbReference type="SMART" id="SM00248">
    <property type="entry name" value="ANK"/>
    <property type="match status" value="3"/>
</dbReference>
<dbReference type="GO" id="GO:0044218">
    <property type="term" value="C:other organism cell membrane"/>
    <property type="evidence" value="ECO:0007669"/>
    <property type="project" value="UniProtKB-KW"/>
</dbReference>
<feature type="repeat" description="ANK" evidence="7">
    <location>
        <begin position="965"/>
        <end position="997"/>
    </location>
</feature>
<dbReference type="OrthoDB" id="3666223at2759"/>
<evidence type="ECO:0000256" key="3">
    <source>
        <dbReference type="ARBA" id="ARBA00022537"/>
    </source>
</evidence>
<dbReference type="InterPro" id="IPR036770">
    <property type="entry name" value="Ankyrin_rpt-contain_sf"/>
</dbReference>
<dbReference type="GO" id="GO:0005634">
    <property type="term" value="C:nucleus"/>
    <property type="evidence" value="ECO:0007669"/>
    <property type="project" value="TreeGrafter"/>
</dbReference>
<dbReference type="EMBL" id="OC915047">
    <property type="protein sequence ID" value="CAD7638364.1"/>
    <property type="molecule type" value="Genomic_DNA"/>
</dbReference>
<dbReference type="EMBL" id="CAJPVJ010000222">
    <property type="protein sequence ID" value="CAG2161758.1"/>
    <property type="molecule type" value="Genomic_DNA"/>
</dbReference>
<evidence type="ECO:0000256" key="4">
    <source>
        <dbReference type="ARBA" id="ARBA00023028"/>
    </source>
</evidence>